<keyword evidence="1" id="KW-0812">Transmembrane</keyword>
<proteinExistence type="predicted"/>
<keyword evidence="3" id="KW-1185">Reference proteome</keyword>
<accession>A0ABD3N3F1</accession>
<dbReference type="EMBL" id="JALLAZ020001634">
    <property type="protein sequence ID" value="KAL3770282.1"/>
    <property type="molecule type" value="Genomic_DNA"/>
</dbReference>
<dbReference type="PANTHER" id="PTHR32285:SF48">
    <property type="entry name" value="PROTEIN TRICHOME BIREFRINGENCE-LIKE 19"/>
    <property type="match status" value="1"/>
</dbReference>
<feature type="transmembrane region" description="Helical" evidence="1">
    <location>
        <begin position="16"/>
        <end position="38"/>
    </location>
</feature>
<keyword evidence="1" id="KW-0472">Membrane</keyword>
<evidence type="ECO:0000313" key="3">
    <source>
        <dbReference type="Proteomes" id="UP001530315"/>
    </source>
</evidence>
<organism evidence="2 3">
    <name type="scientific">Stephanodiscus triporus</name>
    <dbReference type="NCBI Taxonomy" id="2934178"/>
    <lineage>
        <taxon>Eukaryota</taxon>
        <taxon>Sar</taxon>
        <taxon>Stramenopiles</taxon>
        <taxon>Ochrophyta</taxon>
        <taxon>Bacillariophyta</taxon>
        <taxon>Coscinodiscophyceae</taxon>
        <taxon>Thalassiosirophycidae</taxon>
        <taxon>Stephanodiscales</taxon>
        <taxon>Stephanodiscaceae</taxon>
        <taxon>Stephanodiscus</taxon>
    </lineage>
</organism>
<protein>
    <submittedName>
        <fullName evidence="2">Uncharacterized protein</fullName>
    </submittedName>
</protein>
<evidence type="ECO:0000256" key="1">
    <source>
        <dbReference type="SAM" id="Phobius"/>
    </source>
</evidence>
<dbReference type="PANTHER" id="PTHR32285">
    <property type="entry name" value="PROTEIN TRICHOME BIREFRINGENCE-LIKE 9-RELATED"/>
    <property type="match status" value="1"/>
</dbReference>
<comment type="caution">
    <text evidence="2">The sequence shown here is derived from an EMBL/GenBank/DDBJ whole genome shotgun (WGS) entry which is preliminary data.</text>
</comment>
<dbReference type="InterPro" id="IPR029962">
    <property type="entry name" value="TBL"/>
</dbReference>
<evidence type="ECO:0000313" key="2">
    <source>
        <dbReference type="EMBL" id="KAL3770282.1"/>
    </source>
</evidence>
<dbReference type="Proteomes" id="UP001530315">
    <property type="component" value="Unassembled WGS sequence"/>
</dbReference>
<gene>
    <name evidence="2" type="ORF">ACHAW5_003419</name>
</gene>
<reference evidence="2 3" key="1">
    <citation type="submission" date="2024-10" db="EMBL/GenBank/DDBJ databases">
        <title>Updated reference genomes for cyclostephanoid diatoms.</title>
        <authorList>
            <person name="Roberts W.R."/>
            <person name="Alverson A.J."/>
        </authorList>
    </citation>
    <scope>NUCLEOTIDE SEQUENCE [LARGE SCALE GENOMIC DNA]</scope>
    <source>
        <strain evidence="2 3">AJA276-08</strain>
    </source>
</reference>
<dbReference type="AlphaFoldDB" id="A0ABD3N3F1"/>
<keyword evidence="1" id="KW-1133">Transmembrane helix</keyword>
<name>A0ABD3N3F1_9STRA</name>
<sequence length="404" mass="45817">MSIIPSVAYAEKRMTVGYAIASFKLTIAILVMIVLITAPNLEFSSLRQGLTLAVSNRKSLRSPKRNAELSVPTTLPTNQSIIGGVQGGHWEYDEHNTPPYVFSPQACMASFIDQRDCIKTDKYCRSNLTNWVYKDRNNKHYPRFDVDGFRRNMRNSRIIFVGSSLVRQQVQALVWTLGHNEVKWEKTGSTCSSRRVCMLDAIGNITICHRFMGSMATRVYHEGNFTLDHHLRGHGDSSCLLLDEMIAEFNEFDLAFVQSIAWFPGLPRVLNSSSSPFDWVSRMIPKVYYDAMNVFLSKVSRQTKTVFVLGQTGTKCANKSAPEPFSVDKIPNSYGWQLAPKLWNVSLSLIQQKEIIVQVIDAREPLMQSVHAHPSPDHDCLHFCMNSAAINIYLDMYWAEVFSL</sequence>